<reference evidence="4" key="1">
    <citation type="submission" date="2025-08" db="UniProtKB">
        <authorList>
            <consortium name="RefSeq"/>
        </authorList>
    </citation>
    <scope>IDENTIFICATION</scope>
    <source>
        <tissue evidence="4">Gonad</tissue>
    </source>
</reference>
<name>A0A6P4ZH96_BRABE</name>
<evidence type="ECO:0000313" key="3">
    <source>
        <dbReference type="Proteomes" id="UP000515135"/>
    </source>
</evidence>
<proteinExistence type="predicted"/>
<evidence type="ECO:0000313" key="4">
    <source>
        <dbReference type="RefSeq" id="XP_019640560.1"/>
    </source>
</evidence>
<dbReference type="AlphaFoldDB" id="A0A6P4ZH96"/>
<sequence>MGRKLRHVLIFLLIILKEPSMPDSLDNCKFETLADYDCKPSSQHCRKGLTSIPQKLPTSISLLDLRLCLFVLIGAIILTVWYKIKSRRPSSGLNPNVVGGNTNTAVTVSVSNDDHEDTDKLGVQNGQGQANIQSQNVGNLSHNQVLAALKPNPMYAGTGNAAVSNL</sequence>
<accession>A0A6P4ZH96</accession>
<keyword evidence="3" id="KW-1185">Reference proteome</keyword>
<keyword evidence="1" id="KW-1133">Transmembrane helix</keyword>
<feature type="transmembrane region" description="Helical" evidence="1">
    <location>
        <begin position="63"/>
        <end position="82"/>
    </location>
</feature>
<dbReference type="GeneID" id="109482319"/>
<keyword evidence="1" id="KW-0812">Transmembrane</keyword>
<organism evidence="3 4">
    <name type="scientific">Branchiostoma belcheri</name>
    <name type="common">Amphioxus</name>
    <dbReference type="NCBI Taxonomy" id="7741"/>
    <lineage>
        <taxon>Eukaryota</taxon>
        <taxon>Metazoa</taxon>
        <taxon>Chordata</taxon>
        <taxon>Cephalochordata</taxon>
        <taxon>Leptocardii</taxon>
        <taxon>Amphioxiformes</taxon>
        <taxon>Branchiostomatidae</taxon>
        <taxon>Branchiostoma</taxon>
    </lineage>
</organism>
<evidence type="ECO:0000256" key="1">
    <source>
        <dbReference type="SAM" id="Phobius"/>
    </source>
</evidence>
<evidence type="ECO:0000256" key="2">
    <source>
        <dbReference type="SAM" id="SignalP"/>
    </source>
</evidence>
<feature type="chain" id="PRO_5027843676" evidence="2">
    <location>
        <begin position="23"/>
        <end position="166"/>
    </location>
</feature>
<keyword evidence="1" id="KW-0472">Membrane</keyword>
<gene>
    <name evidence="4" type="primary">LOC109482319</name>
</gene>
<dbReference type="Proteomes" id="UP000515135">
    <property type="component" value="Unplaced"/>
</dbReference>
<dbReference type="RefSeq" id="XP_019640560.1">
    <property type="nucleotide sequence ID" value="XM_019785001.1"/>
</dbReference>
<dbReference type="KEGG" id="bbel:109482319"/>
<feature type="signal peptide" evidence="2">
    <location>
        <begin position="1"/>
        <end position="22"/>
    </location>
</feature>
<protein>
    <submittedName>
        <fullName evidence="4">Uncharacterized protein LOC109482319</fullName>
    </submittedName>
</protein>
<keyword evidence="2" id="KW-0732">Signal</keyword>